<dbReference type="Proteomes" id="UP000297496">
    <property type="component" value="Unassembled WGS sequence"/>
</dbReference>
<dbReference type="SUPFAM" id="SSF48008">
    <property type="entry name" value="GntR ligand-binding domain-like"/>
    <property type="match status" value="1"/>
</dbReference>
<evidence type="ECO:0000256" key="1">
    <source>
        <dbReference type="ARBA" id="ARBA00023015"/>
    </source>
</evidence>
<protein>
    <submittedName>
        <fullName evidence="5">GntR family transcriptional regulator</fullName>
    </submittedName>
</protein>
<keyword evidence="2" id="KW-0238">DNA-binding</keyword>
<dbReference type="PANTHER" id="PTHR43537:SF24">
    <property type="entry name" value="GLUCONATE OPERON TRANSCRIPTIONAL REPRESSOR"/>
    <property type="match status" value="1"/>
</dbReference>
<dbReference type="InterPro" id="IPR011711">
    <property type="entry name" value="GntR_C"/>
</dbReference>
<keyword evidence="1" id="KW-0805">Transcription regulation</keyword>
<dbReference type="SUPFAM" id="SSF46785">
    <property type="entry name" value="Winged helix' DNA-binding domain"/>
    <property type="match status" value="1"/>
</dbReference>
<dbReference type="PANTHER" id="PTHR43537">
    <property type="entry name" value="TRANSCRIPTIONAL REGULATOR, GNTR FAMILY"/>
    <property type="match status" value="1"/>
</dbReference>
<dbReference type="InterPro" id="IPR008920">
    <property type="entry name" value="TF_FadR/GntR_C"/>
</dbReference>
<dbReference type="InterPro" id="IPR000524">
    <property type="entry name" value="Tscrpt_reg_HTH_GntR"/>
</dbReference>
<proteinExistence type="predicted"/>
<dbReference type="InterPro" id="IPR036388">
    <property type="entry name" value="WH-like_DNA-bd_sf"/>
</dbReference>
<dbReference type="GO" id="GO:0003700">
    <property type="term" value="F:DNA-binding transcription factor activity"/>
    <property type="evidence" value="ECO:0007669"/>
    <property type="project" value="InterPro"/>
</dbReference>
<dbReference type="SMART" id="SM00345">
    <property type="entry name" value="HTH_GNTR"/>
    <property type="match status" value="1"/>
</dbReference>
<organism evidence="5 6">
    <name type="scientific">Nocardioides eburneiflavus</name>
    <dbReference type="NCBI Taxonomy" id="2518372"/>
    <lineage>
        <taxon>Bacteria</taxon>
        <taxon>Bacillati</taxon>
        <taxon>Actinomycetota</taxon>
        <taxon>Actinomycetes</taxon>
        <taxon>Propionibacteriales</taxon>
        <taxon>Nocardioidaceae</taxon>
        <taxon>Nocardioides</taxon>
    </lineage>
</organism>
<sequence>MPEPVFTSKADVAYALIRRRILDGTLEAGSRLAQYELAADLGISITPLREAVRRLSGEGWILLDTHRNARVAELDLADARALLEARRALEPAAVALAAERRTDEDVATMQTALTRLRPVTRRWGAAALAAHREVHRALYCASHNVVMVRMLDDLWDKSDRYRRVGLQLPPGGEDRTRDFEEHHELVRLVVAGDAAGASELMASHIDNSLTASALSERLEESGAIGG</sequence>
<dbReference type="InterPro" id="IPR036390">
    <property type="entry name" value="WH_DNA-bd_sf"/>
</dbReference>
<dbReference type="OrthoDB" id="3267569at2"/>
<evidence type="ECO:0000256" key="3">
    <source>
        <dbReference type="ARBA" id="ARBA00023163"/>
    </source>
</evidence>
<dbReference type="GO" id="GO:0003677">
    <property type="term" value="F:DNA binding"/>
    <property type="evidence" value="ECO:0007669"/>
    <property type="project" value="UniProtKB-KW"/>
</dbReference>
<evidence type="ECO:0000259" key="4">
    <source>
        <dbReference type="PROSITE" id="PS50949"/>
    </source>
</evidence>
<dbReference type="RefSeq" id="WP_135838212.1">
    <property type="nucleotide sequence ID" value="NZ_SRRO01000001.1"/>
</dbReference>
<comment type="caution">
    <text evidence="5">The sequence shown here is derived from an EMBL/GenBank/DDBJ whole genome shotgun (WGS) entry which is preliminary data.</text>
</comment>
<feature type="domain" description="HTH gntR-type" evidence="4">
    <location>
        <begin position="7"/>
        <end position="74"/>
    </location>
</feature>
<dbReference type="PROSITE" id="PS50949">
    <property type="entry name" value="HTH_GNTR"/>
    <property type="match status" value="1"/>
</dbReference>
<reference evidence="5 6" key="1">
    <citation type="submission" date="2019-04" db="EMBL/GenBank/DDBJ databases">
        <title>Three New Species of Nocardioides, Nocardioides euryhalodurans sp. nov., Nocardioides seonyuensis sp. nov. and Nocardioides eburneoflavus sp. nov. Isolated from Soil.</title>
        <authorList>
            <person name="Roh S.G."/>
            <person name="Lee C."/>
            <person name="Kim M.-K."/>
            <person name="Kim S.B."/>
        </authorList>
    </citation>
    <scope>NUCLEOTIDE SEQUENCE [LARGE SCALE GENOMIC DNA]</scope>
    <source>
        <strain evidence="5 6">MMS17-SY213</strain>
    </source>
</reference>
<dbReference type="Gene3D" id="1.20.120.530">
    <property type="entry name" value="GntR ligand-binding domain-like"/>
    <property type="match status" value="1"/>
</dbReference>
<gene>
    <name evidence="5" type="ORF">EXE59_06730</name>
</gene>
<evidence type="ECO:0000313" key="6">
    <source>
        <dbReference type="Proteomes" id="UP000297496"/>
    </source>
</evidence>
<dbReference type="Pfam" id="PF07729">
    <property type="entry name" value="FCD"/>
    <property type="match status" value="1"/>
</dbReference>
<dbReference type="SMART" id="SM00895">
    <property type="entry name" value="FCD"/>
    <property type="match status" value="1"/>
</dbReference>
<evidence type="ECO:0000256" key="2">
    <source>
        <dbReference type="ARBA" id="ARBA00023125"/>
    </source>
</evidence>
<dbReference type="Gene3D" id="1.10.10.10">
    <property type="entry name" value="Winged helix-like DNA-binding domain superfamily/Winged helix DNA-binding domain"/>
    <property type="match status" value="1"/>
</dbReference>
<keyword evidence="6" id="KW-1185">Reference proteome</keyword>
<accession>A0A4Z1CFF4</accession>
<keyword evidence="3" id="KW-0804">Transcription</keyword>
<dbReference type="AlphaFoldDB" id="A0A4Z1CFF4"/>
<name>A0A4Z1CFF4_9ACTN</name>
<evidence type="ECO:0000313" key="5">
    <source>
        <dbReference type="EMBL" id="TGN63677.1"/>
    </source>
</evidence>
<dbReference type="Pfam" id="PF00392">
    <property type="entry name" value="GntR"/>
    <property type="match status" value="1"/>
</dbReference>
<dbReference type="EMBL" id="SRRO01000001">
    <property type="protein sequence ID" value="TGN63677.1"/>
    <property type="molecule type" value="Genomic_DNA"/>
</dbReference>